<evidence type="ECO:0000256" key="6">
    <source>
        <dbReference type="ARBA" id="ARBA00023136"/>
    </source>
</evidence>
<keyword evidence="3" id="KW-1003">Cell membrane</keyword>
<accession>A0ABV9TMD8</accession>
<evidence type="ECO:0000313" key="10">
    <source>
        <dbReference type="EMBL" id="MFC4904774.1"/>
    </source>
</evidence>
<dbReference type="Gene3D" id="1.10.3720.10">
    <property type="entry name" value="MetI-like"/>
    <property type="match status" value="1"/>
</dbReference>
<proteinExistence type="inferred from homology"/>
<comment type="subcellular location">
    <subcellularLocation>
        <location evidence="1 7">Cell membrane</location>
        <topology evidence="1 7">Multi-pass membrane protein</topology>
    </subcellularLocation>
</comment>
<organism evidence="10 11">
    <name type="scientific">Kocuria oceani</name>
    <dbReference type="NCBI Taxonomy" id="988827"/>
    <lineage>
        <taxon>Bacteria</taxon>
        <taxon>Bacillati</taxon>
        <taxon>Actinomycetota</taxon>
        <taxon>Actinomycetes</taxon>
        <taxon>Micrococcales</taxon>
        <taxon>Micrococcaceae</taxon>
        <taxon>Kocuria</taxon>
    </lineage>
</organism>
<feature type="transmembrane region" description="Helical" evidence="7">
    <location>
        <begin position="230"/>
        <end position="250"/>
    </location>
</feature>
<dbReference type="InterPro" id="IPR035906">
    <property type="entry name" value="MetI-like_sf"/>
</dbReference>
<dbReference type="CDD" id="cd06261">
    <property type="entry name" value="TM_PBP2"/>
    <property type="match status" value="1"/>
</dbReference>
<dbReference type="RefSeq" id="WP_238985985.1">
    <property type="nucleotide sequence ID" value="NZ_JARAMH010000005.1"/>
</dbReference>
<comment type="similarity">
    <text evidence="7">Belongs to the binding-protein-dependent transport system permease family.</text>
</comment>
<evidence type="ECO:0000256" key="8">
    <source>
        <dbReference type="SAM" id="MobiDB-lite"/>
    </source>
</evidence>
<feature type="transmembrane region" description="Helical" evidence="7">
    <location>
        <begin position="52"/>
        <end position="72"/>
    </location>
</feature>
<evidence type="ECO:0000256" key="1">
    <source>
        <dbReference type="ARBA" id="ARBA00004651"/>
    </source>
</evidence>
<feature type="transmembrane region" description="Helical" evidence="7">
    <location>
        <begin position="173"/>
        <end position="196"/>
    </location>
</feature>
<feature type="domain" description="ABC transmembrane type-1" evidence="9">
    <location>
        <begin position="108"/>
        <end position="288"/>
    </location>
</feature>
<evidence type="ECO:0000256" key="4">
    <source>
        <dbReference type="ARBA" id="ARBA00022692"/>
    </source>
</evidence>
<evidence type="ECO:0000256" key="7">
    <source>
        <dbReference type="RuleBase" id="RU363032"/>
    </source>
</evidence>
<feature type="compositionally biased region" description="Low complexity" evidence="8">
    <location>
        <begin position="30"/>
        <end position="44"/>
    </location>
</feature>
<dbReference type="SUPFAM" id="SSF161098">
    <property type="entry name" value="MetI-like"/>
    <property type="match status" value="1"/>
</dbReference>
<evidence type="ECO:0000313" key="11">
    <source>
        <dbReference type="Proteomes" id="UP001595797"/>
    </source>
</evidence>
<protein>
    <submittedName>
        <fullName evidence="10">ABC transporter permease</fullName>
    </submittedName>
</protein>
<dbReference type="PROSITE" id="PS50928">
    <property type="entry name" value="ABC_TM1"/>
    <property type="match status" value="1"/>
</dbReference>
<comment type="caution">
    <text evidence="10">The sequence shown here is derived from an EMBL/GenBank/DDBJ whole genome shotgun (WGS) entry which is preliminary data.</text>
</comment>
<evidence type="ECO:0000256" key="3">
    <source>
        <dbReference type="ARBA" id="ARBA00022475"/>
    </source>
</evidence>
<keyword evidence="6 7" id="KW-0472">Membrane</keyword>
<reference evidence="11" key="1">
    <citation type="journal article" date="2019" name="Int. J. Syst. Evol. Microbiol.">
        <title>The Global Catalogue of Microorganisms (GCM) 10K type strain sequencing project: providing services to taxonomists for standard genome sequencing and annotation.</title>
        <authorList>
            <consortium name="The Broad Institute Genomics Platform"/>
            <consortium name="The Broad Institute Genome Sequencing Center for Infectious Disease"/>
            <person name="Wu L."/>
            <person name="Ma J."/>
        </authorList>
    </citation>
    <scope>NUCLEOTIDE SEQUENCE [LARGE SCALE GENOMIC DNA]</scope>
    <source>
        <strain evidence="11">CGMCC 4.6946</strain>
    </source>
</reference>
<evidence type="ECO:0000256" key="5">
    <source>
        <dbReference type="ARBA" id="ARBA00022989"/>
    </source>
</evidence>
<sequence length="299" mass="31651">MSAPHRTPQDAAGFPTDLDGAARTDPSRTGPPRSGPARSAAARPAPRPRSRWAGPAWGLFGVLVTVAVWWAFTHAAAGASTMIAAFQPERMPGAVASLFERGVVVQDGLTSLWRLLCGLGVATGLGVPLGLLIGSYRRFRWTSAPVVQFLRMVSPLSWAPVAVALLGVGNAPVIFLVAAAAVWPITMNTAAGVAALDPLHLRVAETLGATPAERLRTVVLPSIRPFVMTGVRLALGISWVVIVPAEMLGVSSGLGYEILNARDRLAYDEMLVVILVIGLLGMALDGLAQWLLREPRPRR</sequence>
<keyword evidence="4 7" id="KW-0812">Transmembrane</keyword>
<dbReference type="PANTHER" id="PTHR30151">
    <property type="entry name" value="ALKANE SULFONATE ABC TRANSPORTER-RELATED, MEMBRANE SUBUNIT"/>
    <property type="match status" value="1"/>
</dbReference>
<feature type="transmembrane region" description="Helical" evidence="7">
    <location>
        <begin position="270"/>
        <end position="292"/>
    </location>
</feature>
<name>A0ABV9TMD8_9MICC</name>
<keyword evidence="11" id="KW-1185">Reference proteome</keyword>
<feature type="transmembrane region" description="Helical" evidence="7">
    <location>
        <begin position="146"/>
        <end position="167"/>
    </location>
</feature>
<keyword evidence="2 7" id="KW-0813">Transport</keyword>
<feature type="transmembrane region" description="Helical" evidence="7">
    <location>
        <begin position="112"/>
        <end position="134"/>
    </location>
</feature>
<keyword evidence="5 7" id="KW-1133">Transmembrane helix</keyword>
<dbReference type="EMBL" id="JBHSIW010000021">
    <property type="protein sequence ID" value="MFC4904774.1"/>
    <property type="molecule type" value="Genomic_DNA"/>
</dbReference>
<evidence type="ECO:0000256" key="2">
    <source>
        <dbReference type="ARBA" id="ARBA00022448"/>
    </source>
</evidence>
<gene>
    <name evidence="10" type="ORF">ACFPCS_14470</name>
</gene>
<evidence type="ECO:0000259" key="9">
    <source>
        <dbReference type="PROSITE" id="PS50928"/>
    </source>
</evidence>
<dbReference type="Proteomes" id="UP001595797">
    <property type="component" value="Unassembled WGS sequence"/>
</dbReference>
<dbReference type="InterPro" id="IPR000515">
    <property type="entry name" value="MetI-like"/>
</dbReference>
<dbReference type="PANTHER" id="PTHR30151:SF25">
    <property type="entry name" value="TAURINE TRANSPORT SYSTEM PERMEASE PROTEIN TAUC"/>
    <property type="match status" value="1"/>
</dbReference>
<feature type="region of interest" description="Disordered" evidence="8">
    <location>
        <begin position="1"/>
        <end position="50"/>
    </location>
</feature>
<dbReference type="Pfam" id="PF00528">
    <property type="entry name" value="BPD_transp_1"/>
    <property type="match status" value="1"/>
</dbReference>